<comment type="caution">
    <text evidence="2">The sequence shown here is derived from an EMBL/GenBank/DDBJ whole genome shotgun (WGS) entry which is preliminary data.</text>
</comment>
<organism evidence="2 3">
    <name type="scientific">Triparma retinervis</name>
    <dbReference type="NCBI Taxonomy" id="2557542"/>
    <lineage>
        <taxon>Eukaryota</taxon>
        <taxon>Sar</taxon>
        <taxon>Stramenopiles</taxon>
        <taxon>Ochrophyta</taxon>
        <taxon>Bolidophyceae</taxon>
        <taxon>Parmales</taxon>
        <taxon>Triparmaceae</taxon>
        <taxon>Triparma</taxon>
    </lineage>
</organism>
<feature type="compositionally biased region" description="Low complexity" evidence="1">
    <location>
        <begin position="127"/>
        <end position="149"/>
    </location>
</feature>
<protein>
    <submittedName>
        <fullName evidence="2">Uncharacterized protein</fullName>
    </submittedName>
</protein>
<proteinExistence type="predicted"/>
<sequence>MNNFYSVLNFECPDGTAYVPNSPRTLEACLRSGFDPRELVPTPLEDYYQPGEPKAVSKVKHGHFEKRRQEKVKIVTQERVAICNYLSNMKHGGFDENPMLGSSNNKSSKYVASETKVITATVKFDPSRSTKSSTTAKSPTAGGAAKSSANLKSSMLEIEMKRFEAMKRRQEKEIKRIVASESKMAELQQKLVKAEMDDAERKKQHAKRVAKARAEAVERKRLREMERKMRDEEELAHRRDLAKKEAEFEIKQAKQTLKMEKLRAREAMERELERRRLLATQAAKTKAIMEHQAKLADDSRRKMDAKAEKVKRAMEKKMEAKRLEVEEQRKKAEEKIKTVVDRNKKIQLDKREAFNQKQAEIARFKAEKAIEMKKKVEDDAARREMKHTRQKEKKDEAMQKVENRKNKILKQLEDRENYKYVVEAERAEMMAIRSLNKELHKEDKRQNVERLRRMNEYMRLQTSNKLEEDDARTEQIKVQKEKLLAERRKMAHENFLRKAAVKEAMEMMKVTNKFVDIEEVIAGKKSGKKGRKASKDSDSDDDF</sequence>
<dbReference type="PANTHER" id="PTHR38019">
    <property type="entry name" value="KDA ANTIGEN P200, PUTATIVE-RELATED"/>
    <property type="match status" value="1"/>
</dbReference>
<feature type="region of interest" description="Disordered" evidence="1">
    <location>
        <begin position="524"/>
        <end position="543"/>
    </location>
</feature>
<dbReference type="Proteomes" id="UP001165082">
    <property type="component" value="Unassembled WGS sequence"/>
</dbReference>
<feature type="region of interest" description="Disordered" evidence="1">
    <location>
        <begin position="124"/>
        <end position="149"/>
    </location>
</feature>
<feature type="region of interest" description="Disordered" evidence="1">
    <location>
        <begin position="290"/>
        <end position="331"/>
    </location>
</feature>
<dbReference type="OrthoDB" id="200110at2759"/>
<evidence type="ECO:0000313" key="2">
    <source>
        <dbReference type="EMBL" id="GMI12660.1"/>
    </source>
</evidence>
<gene>
    <name evidence="2" type="ORF">TrRE_jg1962</name>
</gene>
<feature type="region of interest" description="Disordered" evidence="1">
    <location>
        <begin position="375"/>
        <end position="397"/>
    </location>
</feature>
<reference evidence="2" key="1">
    <citation type="submission" date="2022-07" db="EMBL/GenBank/DDBJ databases">
        <title>Genome analysis of Parmales, a sister group of diatoms, reveals the evolutionary specialization of diatoms from phago-mixotrophs to photoautotrophs.</title>
        <authorList>
            <person name="Ban H."/>
            <person name="Sato S."/>
            <person name="Yoshikawa S."/>
            <person name="Kazumasa Y."/>
            <person name="Nakamura Y."/>
            <person name="Ichinomiya M."/>
            <person name="Saitoh K."/>
            <person name="Sato N."/>
            <person name="Blanc-Mathieu R."/>
            <person name="Endo H."/>
            <person name="Kuwata A."/>
            <person name="Ogata H."/>
        </authorList>
    </citation>
    <scope>NUCLEOTIDE SEQUENCE</scope>
</reference>
<evidence type="ECO:0000256" key="1">
    <source>
        <dbReference type="SAM" id="MobiDB-lite"/>
    </source>
</evidence>
<dbReference type="EMBL" id="BRXZ01000491">
    <property type="protein sequence ID" value="GMI12660.1"/>
    <property type="molecule type" value="Genomic_DNA"/>
</dbReference>
<keyword evidence="3" id="KW-1185">Reference proteome</keyword>
<dbReference type="AlphaFoldDB" id="A0A9W7FIF7"/>
<dbReference type="PANTHER" id="PTHR38019:SF1">
    <property type="entry name" value="N-ACETYLTRANSFERASE DOMAIN-CONTAINING PROTEIN"/>
    <property type="match status" value="1"/>
</dbReference>
<evidence type="ECO:0000313" key="3">
    <source>
        <dbReference type="Proteomes" id="UP001165082"/>
    </source>
</evidence>
<name>A0A9W7FIF7_9STRA</name>
<accession>A0A9W7FIF7</accession>